<reference evidence="2" key="1">
    <citation type="submission" date="2023-03" db="EMBL/GenBank/DDBJ databases">
        <authorList>
            <person name="Julca I."/>
        </authorList>
    </citation>
    <scope>NUCLEOTIDE SEQUENCE</scope>
</reference>
<dbReference type="EMBL" id="OX459123">
    <property type="protein sequence ID" value="CAI9109306.1"/>
    <property type="molecule type" value="Genomic_DNA"/>
</dbReference>
<sequence length="216" mass="24430">MSQKKVPLNASIGRNLGRGNCLVGKVIGPKDRFVSHNEIANHFRDYWNVQHGFNHMDADRNMVFFKFNSPIDLGLVQQRSPWTIGKLLFVLTEVDENDVNDSVDFSWVPFWIQIRGLLYGLMNKETVESIGNTIGRFVESDCDQESLAIGASLARRAARTWTRYKTSQNVSMDSGSRGRGSGTRRKLQINEEVEYVEVETSGKRKNVLDLATESGK</sequence>
<proteinExistence type="predicted"/>
<protein>
    <submittedName>
        <fullName evidence="2">OLC1v1009109C1</fullName>
    </submittedName>
</protein>
<evidence type="ECO:0000259" key="1">
    <source>
        <dbReference type="Pfam" id="PF14111"/>
    </source>
</evidence>
<keyword evidence="3" id="KW-1185">Reference proteome</keyword>
<gene>
    <name evidence="2" type="ORF">OLC1_LOCUS17232</name>
</gene>
<dbReference type="Proteomes" id="UP001161247">
    <property type="component" value="Chromosome 6"/>
</dbReference>
<dbReference type="Pfam" id="PF14111">
    <property type="entry name" value="DUF4283"/>
    <property type="match status" value="1"/>
</dbReference>
<evidence type="ECO:0000313" key="3">
    <source>
        <dbReference type="Proteomes" id="UP001161247"/>
    </source>
</evidence>
<name>A0AAV1DQI9_OLDCO</name>
<dbReference type="InterPro" id="IPR040256">
    <property type="entry name" value="At4g02000-like"/>
</dbReference>
<dbReference type="PANTHER" id="PTHR31286">
    <property type="entry name" value="GLYCINE-RICH CELL WALL STRUCTURAL PROTEIN 1.8-LIKE"/>
    <property type="match status" value="1"/>
</dbReference>
<dbReference type="PANTHER" id="PTHR31286:SF167">
    <property type="entry name" value="OS09G0268800 PROTEIN"/>
    <property type="match status" value="1"/>
</dbReference>
<evidence type="ECO:0000313" key="2">
    <source>
        <dbReference type="EMBL" id="CAI9109306.1"/>
    </source>
</evidence>
<dbReference type="AlphaFoldDB" id="A0AAV1DQI9"/>
<accession>A0AAV1DQI9</accession>
<organism evidence="2 3">
    <name type="scientific">Oldenlandia corymbosa var. corymbosa</name>
    <dbReference type="NCBI Taxonomy" id="529605"/>
    <lineage>
        <taxon>Eukaryota</taxon>
        <taxon>Viridiplantae</taxon>
        <taxon>Streptophyta</taxon>
        <taxon>Embryophyta</taxon>
        <taxon>Tracheophyta</taxon>
        <taxon>Spermatophyta</taxon>
        <taxon>Magnoliopsida</taxon>
        <taxon>eudicotyledons</taxon>
        <taxon>Gunneridae</taxon>
        <taxon>Pentapetalae</taxon>
        <taxon>asterids</taxon>
        <taxon>lamiids</taxon>
        <taxon>Gentianales</taxon>
        <taxon>Rubiaceae</taxon>
        <taxon>Rubioideae</taxon>
        <taxon>Spermacoceae</taxon>
        <taxon>Hedyotis-Oldenlandia complex</taxon>
        <taxon>Oldenlandia</taxon>
    </lineage>
</organism>
<feature type="domain" description="DUF4283" evidence="1">
    <location>
        <begin position="20"/>
        <end position="92"/>
    </location>
</feature>
<dbReference type="InterPro" id="IPR025558">
    <property type="entry name" value="DUF4283"/>
</dbReference>